<sequence length="654" mass="74334">MQIKKISLYGNNGERRDVDFKASQVNVITGASKKGKSSLIDIVEYCLGSSECSVAEGHIKQTVKWYSVTLIFSDTEVFIARKSPLQGEKSSSACHMLVAGNITTPKYLELEVSTNITSVVAFLTSKLGIPEQVTEVPNEQTRSSIKIGFKHSRYYLFQGQDEVAAKRILFHRQSEPHIPQAIKDTLPYFMGAAKDDRLSEIEKLRALKRDKVRLLKRIKEIVSLKGEGLQKGHDLLAEAQAVGLYESKVIPTDTQLLDVLRNISRWVPSNIEDNFLDGDPSYELDMQYRQFSEQKKVIRSRLRAANEYAGSIDGFEGELSEQALRLKSIGLFKNISQENVCSVCERPHDEKSNADKIIEATIAQLDNKLEGVNRNKPRVTNYLQDLRAEDKNLAESLKKTRSALEVIQAQEVASKTKAQLDAQRLRVIGRISLYLESVDLGENIQPIQNSIDELEPQIEELEEKLDPETLKERLESQLSLIGEDMTRWARELGLEHSENPIRLDTTKLTVVAETPSGRTPLYRIGSGENWVGYHLVAYLALAKWFIEQNRPVGRFIFFDQPTQVYFPSDNSNTGNLNEIENDEDREAVKRMFEWIFKVVEELSPKLQVIITDHADIDEDWFQSSIADTKWRGENALIPKHWYEQSESNTPELGD</sequence>
<protein>
    <recommendedName>
        <fullName evidence="1">Rad50/SbcC-type AAA domain-containing protein</fullName>
    </recommendedName>
</protein>
<gene>
    <name evidence="2" type="ORF">GLIP_1866</name>
</gene>
<dbReference type="OrthoDB" id="103556at2"/>
<name>K6X1G2_9ALTE</name>
<dbReference type="InterPro" id="IPR038729">
    <property type="entry name" value="Rad50/SbcC_AAA"/>
</dbReference>
<dbReference type="RefSeq" id="WP_008844310.1">
    <property type="nucleotide sequence ID" value="NZ_BAEN01000037.1"/>
</dbReference>
<dbReference type="InterPro" id="IPR022205">
    <property type="entry name" value="DUF3732"/>
</dbReference>
<dbReference type="InterPro" id="IPR027417">
    <property type="entry name" value="P-loop_NTPase"/>
</dbReference>
<dbReference type="Pfam" id="PF12532">
    <property type="entry name" value="DUF3732"/>
    <property type="match status" value="1"/>
</dbReference>
<dbReference type="PANTHER" id="PTHR32114">
    <property type="entry name" value="ABC TRANSPORTER ABCH.3"/>
    <property type="match status" value="1"/>
</dbReference>
<evidence type="ECO:0000259" key="1">
    <source>
        <dbReference type="Pfam" id="PF13476"/>
    </source>
</evidence>
<dbReference type="Gene3D" id="3.40.50.300">
    <property type="entry name" value="P-loop containing nucleotide triphosphate hydrolases"/>
    <property type="match status" value="1"/>
</dbReference>
<dbReference type="Pfam" id="PF13476">
    <property type="entry name" value="AAA_23"/>
    <property type="match status" value="1"/>
</dbReference>
<feature type="domain" description="Rad50/SbcC-type AAA" evidence="1">
    <location>
        <begin position="3"/>
        <end position="220"/>
    </location>
</feature>
<organism evidence="2 3">
    <name type="scientific">Aliiglaciecola lipolytica E3</name>
    <dbReference type="NCBI Taxonomy" id="1127673"/>
    <lineage>
        <taxon>Bacteria</taxon>
        <taxon>Pseudomonadati</taxon>
        <taxon>Pseudomonadota</taxon>
        <taxon>Gammaproteobacteria</taxon>
        <taxon>Alteromonadales</taxon>
        <taxon>Alteromonadaceae</taxon>
        <taxon>Aliiglaciecola</taxon>
    </lineage>
</organism>
<dbReference type="Proteomes" id="UP000006334">
    <property type="component" value="Unassembled WGS sequence"/>
</dbReference>
<keyword evidence="3" id="KW-1185">Reference proteome</keyword>
<dbReference type="eggNOG" id="COG0419">
    <property type="taxonomic scope" value="Bacteria"/>
</dbReference>
<dbReference type="AlphaFoldDB" id="K6X1G2"/>
<dbReference type="GO" id="GO:0006302">
    <property type="term" value="P:double-strand break repair"/>
    <property type="evidence" value="ECO:0007669"/>
    <property type="project" value="InterPro"/>
</dbReference>
<evidence type="ECO:0000313" key="3">
    <source>
        <dbReference type="Proteomes" id="UP000006334"/>
    </source>
</evidence>
<dbReference type="PANTHER" id="PTHR32114:SF2">
    <property type="entry name" value="ABC TRANSPORTER ABCH.3"/>
    <property type="match status" value="1"/>
</dbReference>
<dbReference type="STRING" id="1127673.GLIP_1866"/>
<proteinExistence type="predicted"/>
<reference evidence="2 3" key="1">
    <citation type="journal article" date="2017" name="Antonie Van Leeuwenhoek">
        <title>Rhizobium rhizosphaerae sp. nov., a novel species isolated from rice rhizosphere.</title>
        <authorList>
            <person name="Zhao J.J."/>
            <person name="Zhang J."/>
            <person name="Zhang R.J."/>
            <person name="Zhang C.W."/>
            <person name="Yin H.Q."/>
            <person name="Zhang X.X."/>
        </authorList>
    </citation>
    <scope>NUCLEOTIDE SEQUENCE [LARGE SCALE GENOMIC DNA]</scope>
    <source>
        <strain evidence="2 3">E3</strain>
    </source>
</reference>
<dbReference type="EMBL" id="BAEN01000037">
    <property type="protein sequence ID" value="GAC14494.1"/>
    <property type="molecule type" value="Genomic_DNA"/>
</dbReference>
<accession>K6X1G2</accession>
<dbReference type="GO" id="GO:0016887">
    <property type="term" value="F:ATP hydrolysis activity"/>
    <property type="evidence" value="ECO:0007669"/>
    <property type="project" value="InterPro"/>
</dbReference>
<evidence type="ECO:0000313" key="2">
    <source>
        <dbReference type="EMBL" id="GAC14494.1"/>
    </source>
</evidence>
<comment type="caution">
    <text evidence="2">The sequence shown here is derived from an EMBL/GenBank/DDBJ whole genome shotgun (WGS) entry which is preliminary data.</text>
</comment>